<evidence type="ECO:0000313" key="2">
    <source>
        <dbReference type="Proteomes" id="UP000314294"/>
    </source>
</evidence>
<organism evidence="1 2">
    <name type="scientific">Liparis tanakae</name>
    <name type="common">Tanaka's snailfish</name>
    <dbReference type="NCBI Taxonomy" id="230148"/>
    <lineage>
        <taxon>Eukaryota</taxon>
        <taxon>Metazoa</taxon>
        <taxon>Chordata</taxon>
        <taxon>Craniata</taxon>
        <taxon>Vertebrata</taxon>
        <taxon>Euteleostomi</taxon>
        <taxon>Actinopterygii</taxon>
        <taxon>Neopterygii</taxon>
        <taxon>Teleostei</taxon>
        <taxon>Neoteleostei</taxon>
        <taxon>Acanthomorphata</taxon>
        <taxon>Eupercaria</taxon>
        <taxon>Perciformes</taxon>
        <taxon>Cottioidei</taxon>
        <taxon>Cottales</taxon>
        <taxon>Liparidae</taxon>
        <taxon>Liparis</taxon>
    </lineage>
</organism>
<dbReference type="Proteomes" id="UP000314294">
    <property type="component" value="Unassembled WGS sequence"/>
</dbReference>
<reference evidence="1 2" key="1">
    <citation type="submission" date="2019-03" db="EMBL/GenBank/DDBJ databases">
        <title>First draft genome of Liparis tanakae, snailfish: a comprehensive survey of snailfish specific genes.</title>
        <authorList>
            <person name="Kim W."/>
            <person name="Song I."/>
            <person name="Jeong J.-H."/>
            <person name="Kim D."/>
            <person name="Kim S."/>
            <person name="Ryu S."/>
            <person name="Song J.Y."/>
            <person name="Lee S.K."/>
        </authorList>
    </citation>
    <scope>NUCLEOTIDE SEQUENCE [LARGE SCALE GENOMIC DNA]</scope>
    <source>
        <tissue evidence="1">Muscle</tissue>
    </source>
</reference>
<comment type="caution">
    <text evidence="1">The sequence shown here is derived from an EMBL/GenBank/DDBJ whole genome shotgun (WGS) entry which is preliminary data.</text>
</comment>
<proteinExistence type="predicted"/>
<sequence length="92" mass="9837">MCRALCVERAQMSREGITQRRLLAAKVTAPGRGVFFTCRELARREGAGSSRSIGSQFNMIDPDSKSLSCSFTGGEGETALIKASGMQIAFAC</sequence>
<name>A0A4Z2FGS9_9TELE</name>
<protein>
    <submittedName>
        <fullName evidence="1">Uncharacterized protein</fullName>
    </submittedName>
</protein>
<keyword evidence="2" id="KW-1185">Reference proteome</keyword>
<accession>A0A4Z2FGS9</accession>
<gene>
    <name evidence="1" type="ORF">EYF80_049414</name>
</gene>
<dbReference type="AlphaFoldDB" id="A0A4Z2FGS9"/>
<dbReference type="EMBL" id="SRLO01001191">
    <property type="protein sequence ID" value="TNN40427.1"/>
    <property type="molecule type" value="Genomic_DNA"/>
</dbReference>
<evidence type="ECO:0000313" key="1">
    <source>
        <dbReference type="EMBL" id="TNN40427.1"/>
    </source>
</evidence>